<keyword evidence="1" id="KW-0472">Membrane</keyword>
<accession>A0A1U7CLT7</accession>
<evidence type="ECO:0000256" key="1">
    <source>
        <dbReference type="SAM" id="Phobius"/>
    </source>
</evidence>
<dbReference type="Gene3D" id="3.40.33.10">
    <property type="entry name" value="CAP"/>
    <property type="match status" value="1"/>
</dbReference>
<feature type="transmembrane region" description="Helical" evidence="1">
    <location>
        <begin position="12"/>
        <end position="31"/>
    </location>
</feature>
<evidence type="ECO:0000313" key="4">
    <source>
        <dbReference type="Proteomes" id="UP000186309"/>
    </source>
</evidence>
<dbReference type="PANTHER" id="PTHR31157">
    <property type="entry name" value="SCP DOMAIN-CONTAINING PROTEIN"/>
    <property type="match status" value="1"/>
</dbReference>
<sequence length="184" mass="20575">MFARRINRRTALASSLGMSVVFHGCAMIGFWTPQQPPPSDPNWPAPDRPAKLDLDDVRDDLLALHNKHRAVEKLPALAVSLRLQAAAQAHAVEMAERRKMTHAGADGSTVLERVQDQGYRLRRCGENIAYGHYTPEHVMRGWLDSRPHRKNILGSFTQIGIGYATAKNGTPYWCVNFGLPARPR</sequence>
<dbReference type="Proteomes" id="UP000186309">
    <property type="component" value="Chromosome"/>
</dbReference>
<evidence type="ECO:0000259" key="2">
    <source>
        <dbReference type="Pfam" id="PF00188"/>
    </source>
</evidence>
<dbReference type="SUPFAM" id="SSF55797">
    <property type="entry name" value="PR-1-like"/>
    <property type="match status" value="1"/>
</dbReference>
<dbReference type="OrthoDB" id="9783944at2"/>
<evidence type="ECO:0000313" key="3">
    <source>
        <dbReference type="EMBL" id="APW59876.1"/>
    </source>
</evidence>
<dbReference type="InterPro" id="IPR035940">
    <property type="entry name" value="CAP_sf"/>
</dbReference>
<organism evidence="3 4">
    <name type="scientific">Paludisphaera borealis</name>
    <dbReference type="NCBI Taxonomy" id="1387353"/>
    <lineage>
        <taxon>Bacteria</taxon>
        <taxon>Pseudomonadati</taxon>
        <taxon>Planctomycetota</taxon>
        <taxon>Planctomycetia</taxon>
        <taxon>Isosphaerales</taxon>
        <taxon>Isosphaeraceae</taxon>
        <taxon>Paludisphaera</taxon>
    </lineage>
</organism>
<dbReference type="RefSeq" id="WP_076344126.1">
    <property type="nucleotide sequence ID" value="NZ_CP019082.1"/>
</dbReference>
<keyword evidence="1" id="KW-0812">Transmembrane</keyword>
<gene>
    <name evidence="3" type="ORF">BSF38_01335</name>
</gene>
<dbReference type="EMBL" id="CP019082">
    <property type="protein sequence ID" value="APW59876.1"/>
    <property type="molecule type" value="Genomic_DNA"/>
</dbReference>
<dbReference type="AlphaFoldDB" id="A0A1U7CLT7"/>
<proteinExistence type="predicted"/>
<dbReference type="PANTHER" id="PTHR31157:SF1">
    <property type="entry name" value="SCP DOMAIN-CONTAINING PROTEIN"/>
    <property type="match status" value="1"/>
</dbReference>
<keyword evidence="1" id="KW-1133">Transmembrane helix</keyword>
<keyword evidence="4" id="KW-1185">Reference proteome</keyword>
<dbReference type="KEGG" id="pbor:BSF38_01335"/>
<dbReference type="InterPro" id="IPR014044">
    <property type="entry name" value="CAP_dom"/>
</dbReference>
<protein>
    <recommendedName>
        <fullName evidence="2">SCP domain-containing protein</fullName>
    </recommendedName>
</protein>
<dbReference type="CDD" id="cd05379">
    <property type="entry name" value="CAP_bacterial"/>
    <property type="match status" value="1"/>
</dbReference>
<dbReference type="STRING" id="1387353.BSF38_01335"/>
<name>A0A1U7CLT7_9BACT</name>
<reference evidence="4" key="1">
    <citation type="submission" date="2016-12" db="EMBL/GenBank/DDBJ databases">
        <title>Comparative genomics of four Isosphaeraceae planctomycetes: a common pool of plasmids and glycoside hydrolase genes.</title>
        <authorList>
            <person name="Ivanova A."/>
        </authorList>
    </citation>
    <scope>NUCLEOTIDE SEQUENCE [LARGE SCALE GENOMIC DNA]</scope>
    <source>
        <strain evidence="4">PX4</strain>
    </source>
</reference>
<feature type="domain" description="SCP" evidence="2">
    <location>
        <begin position="62"/>
        <end position="177"/>
    </location>
</feature>
<dbReference type="Pfam" id="PF00188">
    <property type="entry name" value="CAP"/>
    <property type="match status" value="1"/>
</dbReference>